<name>A0A0P0XZ25_ORYSJ</name>
<organism evidence="1 2">
    <name type="scientific">Oryza sativa subsp. japonica</name>
    <name type="common">Rice</name>
    <dbReference type="NCBI Taxonomy" id="39947"/>
    <lineage>
        <taxon>Eukaryota</taxon>
        <taxon>Viridiplantae</taxon>
        <taxon>Streptophyta</taxon>
        <taxon>Embryophyta</taxon>
        <taxon>Tracheophyta</taxon>
        <taxon>Spermatophyta</taxon>
        <taxon>Magnoliopsida</taxon>
        <taxon>Liliopsida</taxon>
        <taxon>Poales</taxon>
        <taxon>Poaceae</taxon>
        <taxon>BOP clade</taxon>
        <taxon>Oryzoideae</taxon>
        <taxon>Oryzeae</taxon>
        <taxon>Oryzinae</taxon>
        <taxon>Oryza</taxon>
        <taxon>Oryza sativa</taxon>
    </lineage>
</organism>
<reference evidence="2" key="1">
    <citation type="journal article" date="2005" name="Nature">
        <title>The map-based sequence of the rice genome.</title>
        <authorList>
            <consortium name="International rice genome sequencing project (IRGSP)"/>
            <person name="Matsumoto T."/>
            <person name="Wu J."/>
            <person name="Kanamori H."/>
            <person name="Katayose Y."/>
            <person name="Fujisawa M."/>
            <person name="Namiki N."/>
            <person name="Mizuno H."/>
            <person name="Yamamoto K."/>
            <person name="Antonio B.A."/>
            <person name="Baba T."/>
            <person name="Sakata K."/>
            <person name="Nagamura Y."/>
            <person name="Aoki H."/>
            <person name="Arikawa K."/>
            <person name="Arita K."/>
            <person name="Bito T."/>
            <person name="Chiden Y."/>
            <person name="Fujitsuka N."/>
            <person name="Fukunaka R."/>
            <person name="Hamada M."/>
            <person name="Harada C."/>
            <person name="Hayashi A."/>
            <person name="Hijishita S."/>
            <person name="Honda M."/>
            <person name="Hosokawa S."/>
            <person name="Ichikawa Y."/>
            <person name="Idonuma A."/>
            <person name="Iijima M."/>
            <person name="Ikeda M."/>
            <person name="Ikeno M."/>
            <person name="Ito K."/>
            <person name="Ito S."/>
            <person name="Ito T."/>
            <person name="Ito Y."/>
            <person name="Ito Y."/>
            <person name="Iwabuchi A."/>
            <person name="Kamiya K."/>
            <person name="Karasawa W."/>
            <person name="Kurita K."/>
            <person name="Katagiri S."/>
            <person name="Kikuta A."/>
            <person name="Kobayashi H."/>
            <person name="Kobayashi N."/>
            <person name="Machita K."/>
            <person name="Maehara T."/>
            <person name="Masukawa M."/>
            <person name="Mizubayashi T."/>
            <person name="Mukai Y."/>
            <person name="Nagasaki H."/>
            <person name="Nagata Y."/>
            <person name="Naito S."/>
            <person name="Nakashima M."/>
            <person name="Nakama Y."/>
            <person name="Nakamichi Y."/>
            <person name="Nakamura M."/>
            <person name="Meguro A."/>
            <person name="Negishi M."/>
            <person name="Ohta I."/>
            <person name="Ohta T."/>
            <person name="Okamoto M."/>
            <person name="Ono N."/>
            <person name="Saji S."/>
            <person name="Sakaguchi M."/>
            <person name="Sakai K."/>
            <person name="Shibata M."/>
            <person name="Shimokawa T."/>
            <person name="Song J."/>
            <person name="Takazaki Y."/>
            <person name="Terasawa K."/>
            <person name="Tsugane M."/>
            <person name="Tsuji K."/>
            <person name="Ueda S."/>
            <person name="Waki K."/>
            <person name="Yamagata H."/>
            <person name="Yamamoto M."/>
            <person name="Yamamoto S."/>
            <person name="Yamane H."/>
            <person name="Yoshiki S."/>
            <person name="Yoshihara R."/>
            <person name="Yukawa K."/>
            <person name="Zhong H."/>
            <person name="Yano M."/>
            <person name="Yuan Q."/>
            <person name="Ouyang S."/>
            <person name="Liu J."/>
            <person name="Jones K.M."/>
            <person name="Gansberger K."/>
            <person name="Moffat K."/>
            <person name="Hill J."/>
            <person name="Bera J."/>
            <person name="Fadrosh D."/>
            <person name="Jin S."/>
            <person name="Johri S."/>
            <person name="Kim M."/>
            <person name="Overton L."/>
            <person name="Reardon M."/>
            <person name="Tsitrin T."/>
            <person name="Vuong H."/>
            <person name="Weaver B."/>
            <person name="Ciecko A."/>
            <person name="Tallon L."/>
            <person name="Jackson J."/>
            <person name="Pai G."/>
            <person name="Aken S.V."/>
            <person name="Utterback T."/>
            <person name="Reidmuller S."/>
            <person name="Feldblyum T."/>
            <person name="Hsiao J."/>
            <person name="Zismann V."/>
            <person name="Iobst S."/>
            <person name="de Vazeille A.R."/>
            <person name="Buell C.R."/>
            <person name="Ying K."/>
            <person name="Li Y."/>
            <person name="Lu T."/>
            <person name="Huang Y."/>
            <person name="Zhao Q."/>
            <person name="Feng Q."/>
            <person name="Zhang L."/>
            <person name="Zhu J."/>
            <person name="Weng Q."/>
            <person name="Mu J."/>
            <person name="Lu Y."/>
            <person name="Fan D."/>
            <person name="Liu Y."/>
            <person name="Guan J."/>
            <person name="Zhang Y."/>
            <person name="Yu S."/>
            <person name="Liu X."/>
            <person name="Zhang Y."/>
            <person name="Hong G."/>
            <person name="Han B."/>
            <person name="Choisne N."/>
            <person name="Demange N."/>
            <person name="Orjeda G."/>
            <person name="Samain S."/>
            <person name="Cattolico L."/>
            <person name="Pelletier E."/>
            <person name="Couloux A."/>
            <person name="Segurens B."/>
            <person name="Wincker P."/>
            <person name="D'Hont A."/>
            <person name="Scarpelli C."/>
            <person name="Weissenbach J."/>
            <person name="Salanoubat M."/>
            <person name="Quetier F."/>
            <person name="Yu Y."/>
            <person name="Kim H.R."/>
            <person name="Rambo T."/>
            <person name="Currie J."/>
            <person name="Collura K."/>
            <person name="Luo M."/>
            <person name="Yang T."/>
            <person name="Ammiraju J.S.S."/>
            <person name="Engler F."/>
            <person name="Soderlund C."/>
            <person name="Wing R.A."/>
            <person name="Palmer L.E."/>
            <person name="de la Bastide M."/>
            <person name="Spiegel L."/>
            <person name="Nascimento L."/>
            <person name="Zutavern T."/>
            <person name="O'Shaughnessy A."/>
            <person name="Dike S."/>
            <person name="Dedhia N."/>
            <person name="Preston R."/>
            <person name="Balija V."/>
            <person name="McCombie W.R."/>
            <person name="Chow T."/>
            <person name="Chen H."/>
            <person name="Chung M."/>
            <person name="Chen C."/>
            <person name="Shaw J."/>
            <person name="Wu H."/>
            <person name="Hsiao K."/>
            <person name="Chao Y."/>
            <person name="Chu M."/>
            <person name="Cheng C."/>
            <person name="Hour A."/>
            <person name="Lee P."/>
            <person name="Lin S."/>
            <person name="Lin Y."/>
            <person name="Liou J."/>
            <person name="Liu S."/>
            <person name="Hsing Y."/>
            <person name="Raghuvanshi S."/>
            <person name="Mohanty A."/>
            <person name="Bharti A.K."/>
            <person name="Gaur A."/>
            <person name="Gupta V."/>
            <person name="Kumar D."/>
            <person name="Ravi V."/>
            <person name="Vij S."/>
            <person name="Kapur A."/>
            <person name="Khurana P."/>
            <person name="Khurana P."/>
            <person name="Khurana J.P."/>
            <person name="Tyagi A.K."/>
            <person name="Gaikwad K."/>
            <person name="Singh A."/>
            <person name="Dalal V."/>
            <person name="Srivastava S."/>
            <person name="Dixit A."/>
            <person name="Pal A.K."/>
            <person name="Ghazi I.A."/>
            <person name="Yadav M."/>
            <person name="Pandit A."/>
            <person name="Bhargava A."/>
            <person name="Sureshbabu K."/>
            <person name="Batra K."/>
            <person name="Sharma T.R."/>
            <person name="Mohapatra T."/>
            <person name="Singh N.K."/>
            <person name="Messing J."/>
            <person name="Nelson A.B."/>
            <person name="Fuks G."/>
            <person name="Kavchok S."/>
            <person name="Keizer G."/>
            <person name="Linton E."/>
            <person name="Llaca V."/>
            <person name="Song R."/>
            <person name="Tanyolac B."/>
            <person name="Young S."/>
            <person name="Ho-Il K."/>
            <person name="Hahn J.H."/>
            <person name="Sangsakoo G."/>
            <person name="Vanavichit A."/>
            <person name="de Mattos Luiz.A.T."/>
            <person name="Zimmer P.D."/>
            <person name="Malone G."/>
            <person name="Dellagostin O."/>
            <person name="de Oliveira A.C."/>
            <person name="Bevan M."/>
            <person name="Bancroft I."/>
            <person name="Minx P."/>
            <person name="Cordum H."/>
            <person name="Wilson R."/>
            <person name="Cheng Z."/>
            <person name="Jin W."/>
            <person name="Jiang J."/>
            <person name="Leong S.A."/>
            <person name="Iwama H."/>
            <person name="Gojobori T."/>
            <person name="Itoh T."/>
            <person name="Niimura Y."/>
            <person name="Fujii Y."/>
            <person name="Habara T."/>
            <person name="Sakai H."/>
            <person name="Sato Y."/>
            <person name="Wilson G."/>
            <person name="Kumar K."/>
            <person name="McCouch S."/>
            <person name="Juretic N."/>
            <person name="Hoen D."/>
            <person name="Wright S."/>
            <person name="Bruskiewich R."/>
            <person name="Bureau T."/>
            <person name="Miyao A."/>
            <person name="Hirochika H."/>
            <person name="Nishikawa T."/>
            <person name="Kadowaki K."/>
            <person name="Sugiura M."/>
            <person name="Burr B."/>
            <person name="Sasaki T."/>
        </authorList>
    </citation>
    <scope>NUCLEOTIDE SEQUENCE [LARGE SCALE GENOMIC DNA]</scope>
    <source>
        <strain evidence="2">cv. Nipponbare</strain>
    </source>
</reference>
<dbReference type="PaxDb" id="39947-A0A0P0XZ25"/>
<evidence type="ECO:0000313" key="1">
    <source>
        <dbReference type="EMBL" id="BAT12577.1"/>
    </source>
</evidence>
<dbReference type="InParanoid" id="A0A0P0XZ25"/>
<dbReference type="AlphaFoldDB" id="A0A0P0XZ25"/>
<evidence type="ECO:0000313" key="2">
    <source>
        <dbReference type="Proteomes" id="UP000059680"/>
    </source>
</evidence>
<reference evidence="1 2" key="3">
    <citation type="journal article" date="2013" name="Rice">
        <title>Improvement of the Oryza sativa Nipponbare reference genome using next generation sequence and optical map data.</title>
        <authorList>
            <person name="Kawahara Y."/>
            <person name="de la Bastide M."/>
            <person name="Hamilton J.P."/>
            <person name="Kanamori H."/>
            <person name="McCombie W.R."/>
            <person name="Ouyang S."/>
            <person name="Schwartz D.C."/>
            <person name="Tanaka T."/>
            <person name="Wu J."/>
            <person name="Zhou S."/>
            <person name="Childs K.L."/>
            <person name="Davidson R.M."/>
            <person name="Lin H."/>
            <person name="Quesada-Ocampo L."/>
            <person name="Vaillancourt B."/>
            <person name="Sakai H."/>
            <person name="Lee S.S."/>
            <person name="Kim J."/>
            <person name="Numa H."/>
            <person name="Itoh T."/>
            <person name="Buell C.R."/>
            <person name="Matsumoto T."/>
        </authorList>
    </citation>
    <scope>NUCLEOTIDE SEQUENCE [LARGE SCALE GENOMIC DNA]</scope>
    <source>
        <strain evidence="2">cv. Nipponbare</strain>
    </source>
</reference>
<accession>A0A0P0XZ25</accession>
<feature type="non-terminal residue" evidence="1">
    <location>
        <position position="101"/>
    </location>
</feature>
<gene>
    <name evidence="1" type="ordered locus">Os11g0137250</name>
    <name evidence="1" type="ORF">OSNPB_110137250</name>
</gene>
<reference evidence="1 2" key="2">
    <citation type="journal article" date="2013" name="Plant Cell Physiol.">
        <title>Rice Annotation Project Database (RAP-DB): an integrative and interactive database for rice genomics.</title>
        <authorList>
            <person name="Sakai H."/>
            <person name="Lee S.S."/>
            <person name="Tanaka T."/>
            <person name="Numa H."/>
            <person name="Kim J."/>
            <person name="Kawahara Y."/>
            <person name="Wakimoto H."/>
            <person name="Yang C.C."/>
            <person name="Iwamoto M."/>
            <person name="Abe T."/>
            <person name="Yamada Y."/>
            <person name="Muto A."/>
            <person name="Inokuchi H."/>
            <person name="Ikemura T."/>
            <person name="Matsumoto T."/>
            <person name="Sasaki T."/>
            <person name="Itoh T."/>
        </authorList>
    </citation>
    <scope>NUCLEOTIDE SEQUENCE [LARGE SCALE GENOMIC DNA]</scope>
    <source>
        <strain evidence="2">cv. Nipponbare</strain>
    </source>
</reference>
<protein>
    <submittedName>
        <fullName evidence="1">Os11g0137250 protein</fullName>
    </submittedName>
</protein>
<sequence>MSVSLLIASEGNSEALHPQPTCATCPAAVTIYCYSPEWSSGELPEIGFMILSSLNFECKRNQDLIRPESDTYARKHILKSKNDFCMKGIDYSIQEIKHKCV</sequence>
<proteinExistence type="predicted"/>
<keyword evidence="2" id="KW-1185">Reference proteome</keyword>
<dbReference type="Gramene" id="Os11t0137250-01">
    <property type="protein sequence ID" value="Os11t0137250-01"/>
    <property type="gene ID" value="Os11g0137250"/>
</dbReference>
<dbReference type="Proteomes" id="UP000059680">
    <property type="component" value="Chromosome 11"/>
</dbReference>
<dbReference type="EMBL" id="AP014967">
    <property type="protein sequence ID" value="BAT12577.1"/>
    <property type="molecule type" value="Genomic_DNA"/>
</dbReference>